<dbReference type="EMBL" id="CACRUH010000015">
    <property type="protein sequence ID" value="VYT87842.1"/>
    <property type="molecule type" value="Genomic_DNA"/>
</dbReference>
<dbReference type="PROSITE" id="PS51819">
    <property type="entry name" value="VOC"/>
    <property type="match status" value="1"/>
</dbReference>
<reference evidence="2" key="1">
    <citation type="submission" date="2019-11" db="EMBL/GenBank/DDBJ databases">
        <authorList>
            <person name="Feng L."/>
        </authorList>
    </citation>
    <scope>NUCLEOTIDE SEQUENCE</scope>
    <source>
        <strain evidence="2">ChathewayiLFYP18</strain>
    </source>
</reference>
<dbReference type="CDD" id="cd06587">
    <property type="entry name" value="VOC"/>
    <property type="match status" value="1"/>
</dbReference>
<dbReference type="InterPro" id="IPR004360">
    <property type="entry name" value="Glyas_Fos-R_dOase_dom"/>
</dbReference>
<proteinExistence type="predicted"/>
<feature type="domain" description="VOC" evidence="1">
    <location>
        <begin position="5"/>
        <end position="130"/>
    </location>
</feature>
<protein>
    <submittedName>
        <fullName evidence="2">Glyoxalase-like domain protein</fullName>
    </submittedName>
</protein>
<accession>A0A6N3AIK8</accession>
<gene>
    <name evidence="2" type="ORF">CHLFYP18_05801</name>
</gene>
<dbReference type="Gene3D" id="3.10.180.10">
    <property type="entry name" value="2,3-Dihydroxybiphenyl 1,2-Dioxygenase, domain 1"/>
    <property type="match status" value="1"/>
</dbReference>
<organism evidence="2">
    <name type="scientific">Hungatella hathewayi</name>
    <dbReference type="NCBI Taxonomy" id="154046"/>
    <lineage>
        <taxon>Bacteria</taxon>
        <taxon>Bacillati</taxon>
        <taxon>Bacillota</taxon>
        <taxon>Clostridia</taxon>
        <taxon>Lachnospirales</taxon>
        <taxon>Lachnospiraceae</taxon>
        <taxon>Hungatella</taxon>
    </lineage>
</organism>
<dbReference type="AlphaFoldDB" id="A0A6N3AIK8"/>
<name>A0A6N3AIK8_9FIRM</name>
<dbReference type="InterPro" id="IPR029068">
    <property type="entry name" value="Glyas_Bleomycin-R_OHBP_Dase"/>
</dbReference>
<dbReference type="SUPFAM" id="SSF54593">
    <property type="entry name" value="Glyoxalase/Bleomycin resistance protein/Dihydroxybiphenyl dioxygenase"/>
    <property type="match status" value="1"/>
</dbReference>
<evidence type="ECO:0000313" key="2">
    <source>
        <dbReference type="EMBL" id="VYT87842.1"/>
    </source>
</evidence>
<dbReference type="Pfam" id="PF00903">
    <property type="entry name" value="Glyoxalase"/>
    <property type="match status" value="1"/>
</dbReference>
<sequence length="152" mass="17670">MKFVGIGHIALRMKNVNEMRKFYSETLEMPKAFELLNEEGKVWIEYYRFGNGQFVELFPLESFEGDNKQCERSHFHGCLEVDARHEFFRDMEKKGIPVTLTMPNDGVGQCGTWCSFIFDPDGNQWEVQEFSPNSLQIADDVADLKYHGDDNN</sequence>
<evidence type="ECO:0000259" key="1">
    <source>
        <dbReference type="PROSITE" id="PS51819"/>
    </source>
</evidence>
<dbReference type="InterPro" id="IPR037523">
    <property type="entry name" value="VOC_core"/>
</dbReference>
<dbReference type="RefSeq" id="WP_156832451.1">
    <property type="nucleotide sequence ID" value="NZ_CACRUH010000015.1"/>
</dbReference>